<feature type="transmembrane region" description="Helical" evidence="1">
    <location>
        <begin position="180"/>
        <end position="202"/>
    </location>
</feature>
<keyword evidence="1" id="KW-0812">Transmembrane</keyword>
<feature type="transmembrane region" description="Helical" evidence="1">
    <location>
        <begin position="30"/>
        <end position="50"/>
    </location>
</feature>
<dbReference type="STRING" id="1653334.GA0071312_3113"/>
<keyword evidence="5" id="KW-1185">Reference proteome</keyword>
<feature type="transmembrane region" description="Helical" evidence="1">
    <location>
        <begin position="259"/>
        <end position="279"/>
    </location>
</feature>
<feature type="transmembrane region" description="Helical" evidence="1">
    <location>
        <begin position="70"/>
        <end position="88"/>
    </location>
</feature>
<dbReference type="AlphaFoldDB" id="A0A0N8KDY3"/>
<evidence type="ECO:0000313" key="3">
    <source>
        <dbReference type="EMBL" id="SCC82135.1"/>
    </source>
</evidence>
<sequence>MSYMSFPLTRPGDMPRTAQPAWHGSAGDTIATLGALTGLSFVTLLMTLPAAGFDDRMLYGATIWAKPAKFAASFALFFATLFLVAARLSDSVLHARTIRITLAVLVTAFLYEMGYISLQAARGVSSHFNFSSIASEIAFMLMGIGAVALMICAGVIGVIAARDREARLSPGLRSGVLHGFVWAAALTILVGGSISLTGGPVIRTPDTDASVPLLGWSLAAGDQRVAHFLALHAMQAGPLLGLAADRLGWCEKRVRQGMLGYAALTLIVWIQALAGYPLIPA</sequence>
<dbReference type="OrthoDB" id="343560at2"/>
<name>A0A0N8KDY3_9HYPH</name>
<evidence type="ECO:0000313" key="5">
    <source>
        <dbReference type="Proteomes" id="UP000182800"/>
    </source>
</evidence>
<gene>
    <name evidence="3" type="ORF">GA0071312_3113</name>
    <name evidence="2" type="ORF">HLUCCO17_13050</name>
</gene>
<keyword evidence="1" id="KW-0472">Membrane</keyword>
<dbReference type="EMBL" id="FMBM01000002">
    <property type="protein sequence ID" value="SCC82135.1"/>
    <property type="molecule type" value="Genomic_DNA"/>
</dbReference>
<dbReference type="Proteomes" id="UP000182800">
    <property type="component" value="Unassembled WGS sequence"/>
</dbReference>
<evidence type="ECO:0000313" key="2">
    <source>
        <dbReference type="EMBL" id="KPQ09818.1"/>
    </source>
</evidence>
<evidence type="ECO:0000256" key="1">
    <source>
        <dbReference type="SAM" id="Phobius"/>
    </source>
</evidence>
<dbReference type="Proteomes" id="UP000050497">
    <property type="component" value="Unassembled WGS sequence"/>
</dbReference>
<evidence type="ECO:0000313" key="4">
    <source>
        <dbReference type="Proteomes" id="UP000050497"/>
    </source>
</evidence>
<feature type="transmembrane region" description="Helical" evidence="1">
    <location>
        <begin position="225"/>
        <end position="247"/>
    </location>
</feature>
<organism evidence="2 4">
    <name type="scientific">Saliniramus fredricksonii</name>
    <dbReference type="NCBI Taxonomy" id="1653334"/>
    <lineage>
        <taxon>Bacteria</taxon>
        <taxon>Pseudomonadati</taxon>
        <taxon>Pseudomonadota</taxon>
        <taxon>Alphaproteobacteria</taxon>
        <taxon>Hyphomicrobiales</taxon>
        <taxon>Salinarimonadaceae</taxon>
        <taxon>Saliniramus</taxon>
    </lineage>
</organism>
<accession>A0A0N8KDY3</accession>
<keyword evidence="1" id="KW-1133">Transmembrane helix</keyword>
<reference evidence="2 4" key="1">
    <citation type="submission" date="2015-09" db="EMBL/GenBank/DDBJ databases">
        <title>Identification and resolution of microdiversity through metagenomic sequencing of parallel consortia.</title>
        <authorList>
            <person name="Nelson W.C."/>
            <person name="Romine M.F."/>
            <person name="Lindemann S.R."/>
        </authorList>
    </citation>
    <scope>NUCLEOTIDE SEQUENCE [LARGE SCALE GENOMIC DNA]</scope>
    <source>
        <strain evidence="2">HL-109</strain>
    </source>
</reference>
<feature type="transmembrane region" description="Helical" evidence="1">
    <location>
        <begin position="138"/>
        <end position="160"/>
    </location>
</feature>
<dbReference type="EMBL" id="LJSX01000021">
    <property type="protein sequence ID" value="KPQ09818.1"/>
    <property type="molecule type" value="Genomic_DNA"/>
</dbReference>
<protein>
    <submittedName>
        <fullName evidence="2">Uncharacterized protein</fullName>
    </submittedName>
</protein>
<proteinExistence type="predicted"/>
<dbReference type="RefSeq" id="WP_131817833.1">
    <property type="nucleotide sequence ID" value="NZ_FMBM01000002.1"/>
</dbReference>
<comment type="caution">
    <text evidence="2">The sequence shown here is derived from an EMBL/GenBank/DDBJ whole genome shotgun (WGS) entry which is preliminary data.</text>
</comment>
<reference evidence="3 5" key="2">
    <citation type="submission" date="2016-08" db="EMBL/GenBank/DDBJ databases">
        <authorList>
            <person name="Varghese N."/>
            <person name="Submissions Spin"/>
        </authorList>
    </citation>
    <scope>NUCLEOTIDE SEQUENCE [LARGE SCALE GENOMIC DNA]</scope>
    <source>
        <strain evidence="3 5">HL-109</strain>
    </source>
</reference>
<feature type="transmembrane region" description="Helical" evidence="1">
    <location>
        <begin position="100"/>
        <end position="118"/>
    </location>
</feature>